<evidence type="ECO:0000256" key="4">
    <source>
        <dbReference type="ARBA" id="ARBA00023030"/>
    </source>
</evidence>
<protein>
    <submittedName>
        <fullName evidence="9">Transforming growth factor 1 protein</fullName>
    </submittedName>
</protein>
<dbReference type="PROSITE" id="PS51362">
    <property type="entry name" value="TGF_BETA_2"/>
    <property type="match status" value="1"/>
</dbReference>
<evidence type="ECO:0000256" key="6">
    <source>
        <dbReference type="RuleBase" id="RU000354"/>
    </source>
</evidence>
<dbReference type="PROSITE" id="PS00250">
    <property type="entry name" value="TGF_BETA_1"/>
    <property type="match status" value="1"/>
</dbReference>
<dbReference type="CDD" id="cd19379">
    <property type="entry name" value="TGF_beta_GSDF"/>
    <property type="match status" value="1"/>
</dbReference>
<accession>A0A0B6VNF5</accession>
<comment type="similarity">
    <text evidence="2 6">Belongs to the TGF-beta family.</text>
</comment>
<dbReference type="EMBL" id="AB823969">
    <property type="protein sequence ID" value="BAQ19197.1"/>
    <property type="molecule type" value="Genomic_DNA"/>
</dbReference>
<evidence type="ECO:0000256" key="5">
    <source>
        <dbReference type="ARBA" id="ARBA00023157"/>
    </source>
</evidence>
<reference evidence="9" key="1">
    <citation type="submission" date="2013-06" db="EMBL/GenBank/DDBJ databases">
        <title>Nodal signalling determines biradial asymmetry in Hydra.</title>
        <authorList>
            <person name="Watanabe H."/>
            <person name="Schmidt H."/>
            <person name="Kuhn A."/>
            <person name="Oezbek S."/>
            <person name="Hobmayer B."/>
            <person name="Holstein T.W."/>
        </authorList>
    </citation>
    <scope>NUCLEOTIDE SEQUENCE</scope>
</reference>
<organism evidence="9">
    <name type="scientific">Lottia gigantea</name>
    <name type="common">Giant owl limpet</name>
    <dbReference type="NCBI Taxonomy" id="225164"/>
    <lineage>
        <taxon>Eukaryota</taxon>
        <taxon>Metazoa</taxon>
        <taxon>Spiralia</taxon>
        <taxon>Lophotrochozoa</taxon>
        <taxon>Mollusca</taxon>
        <taxon>Gastropoda</taxon>
        <taxon>Patellogastropoda</taxon>
        <taxon>Lottioidea</taxon>
        <taxon>Lottiidae</taxon>
        <taxon>Lottia</taxon>
    </lineage>
</organism>
<dbReference type="GO" id="GO:0008083">
    <property type="term" value="F:growth factor activity"/>
    <property type="evidence" value="ECO:0007669"/>
    <property type="project" value="UniProtKB-KW"/>
</dbReference>
<evidence type="ECO:0000256" key="3">
    <source>
        <dbReference type="ARBA" id="ARBA00022525"/>
    </source>
</evidence>
<evidence type="ECO:0000256" key="7">
    <source>
        <dbReference type="SAM" id="MobiDB-lite"/>
    </source>
</evidence>
<dbReference type="Pfam" id="PF00019">
    <property type="entry name" value="TGF_beta"/>
    <property type="match status" value="1"/>
</dbReference>
<dbReference type="InterPro" id="IPR017948">
    <property type="entry name" value="TGFb_CS"/>
</dbReference>
<evidence type="ECO:0000256" key="2">
    <source>
        <dbReference type="ARBA" id="ARBA00006656"/>
    </source>
</evidence>
<dbReference type="AlphaFoldDB" id="A0A0B6VNF5"/>
<dbReference type="Gene3D" id="2.10.90.10">
    <property type="entry name" value="Cystine-knot cytokines"/>
    <property type="match status" value="1"/>
</dbReference>
<name>A0A0B6VNF5_LOTGI</name>
<keyword evidence="3" id="KW-0964">Secreted</keyword>
<dbReference type="PANTHER" id="PTHR11848:SF309">
    <property type="entry name" value="INHIBIN BETA CHAIN"/>
    <property type="match status" value="1"/>
</dbReference>
<gene>
    <name evidence="9" type="primary">LgiTgf1</name>
</gene>
<keyword evidence="5" id="KW-1015">Disulfide bond</keyword>
<comment type="subcellular location">
    <subcellularLocation>
        <location evidence="1">Secreted</location>
    </subcellularLocation>
</comment>
<evidence type="ECO:0000259" key="8">
    <source>
        <dbReference type="PROSITE" id="PS51362"/>
    </source>
</evidence>
<feature type="compositionally biased region" description="Basic residues" evidence="7">
    <location>
        <begin position="209"/>
        <end position="241"/>
    </location>
</feature>
<feature type="domain" description="TGF-beta family profile" evidence="8">
    <location>
        <begin position="278"/>
        <end position="384"/>
    </location>
</feature>
<evidence type="ECO:0000313" key="9">
    <source>
        <dbReference type="EMBL" id="BAQ19197.1"/>
    </source>
</evidence>
<dbReference type="InterPro" id="IPR015615">
    <property type="entry name" value="TGF-beta-rel"/>
</dbReference>
<keyword evidence="4 6" id="KW-0339">Growth factor</keyword>
<evidence type="ECO:0000256" key="1">
    <source>
        <dbReference type="ARBA" id="ARBA00004613"/>
    </source>
</evidence>
<dbReference type="SUPFAM" id="SSF57501">
    <property type="entry name" value="Cystine-knot cytokines"/>
    <property type="match status" value="1"/>
</dbReference>
<dbReference type="PANTHER" id="PTHR11848">
    <property type="entry name" value="TGF-BETA FAMILY"/>
    <property type="match status" value="1"/>
</dbReference>
<dbReference type="InterPro" id="IPR029034">
    <property type="entry name" value="Cystine-knot_cytokine"/>
</dbReference>
<sequence>MIIIQEIKHLWNSLNCKLDGEMFNSDLVKNRIKQQILGQLGLPIDIAPTKTTPTDKKERKEGLIQTESNIEDANIIKFQPYFGFQNVSNSTVRAKMVVKGANLLIRLKRRKKRTITDSRSPHSNSSRPRRMRRKVLSLTVSTVDENGKPAQEIATVKTKVRKSKWFRVTLPSSLIQDMIDQSQASLLLHIKCKRCRKYTEVILVRASRRERRHLPKTHKNKWRKSKSKSKHSRRKIQKINKSRPILIVKVSRESKPRNRRSSRNRDDRLNNQSETSRAIGRQNQSSVCPSTNGGSEISCCREPVLFNFEEAGLGWIIAPTGFYTSECAGSCHAHNGVRTSSGMTIEHSCRPNNRKPLSVLYITKSLNIRLGLLPGIVVMDCSCQVGNMYTHDVIETRFREN</sequence>
<dbReference type="GO" id="GO:0005125">
    <property type="term" value="F:cytokine activity"/>
    <property type="evidence" value="ECO:0007669"/>
    <property type="project" value="TreeGrafter"/>
</dbReference>
<feature type="region of interest" description="Disordered" evidence="7">
    <location>
        <begin position="112"/>
        <end position="132"/>
    </location>
</feature>
<dbReference type="GO" id="GO:0005615">
    <property type="term" value="C:extracellular space"/>
    <property type="evidence" value="ECO:0007669"/>
    <property type="project" value="TreeGrafter"/>
</dbReference>
<feature type="region of interest" description="Disordered" evidence="7">
    <location>
        <begin position="209"/>
        <end position="292"/>
    </location>
</feature>
<feature type="compositionally biased region" description="Polar residues" evidence="7">
    <location>
        <begin position="270"/>
        <end position="292"/>
    </location>
</feature>
<dbReference type="InterPro" id="IPR001839">
    <property type="entry name" value="TGF-b_C"/>
</dbReference>
<feature type="non-terminal residue" evidence="9">
    <location>
        <position position="1"/>
    </location>
</feature>
<dbReference type="SMART" id="SM00204">
    <property type="entry name" value="TGFB"/>
    <property type="match status" value="1"/>
</dbReference>
<proteinExistence type="inferred from homology"/>